<evidence type="ECO:0000313" key="2">
    <source>
        <dbReference type="Proteomes" id="UP000630594"/>
    </source>
</evidence>
<name>A0ABQ1Q6W9_9ACTN</name>
<comment type="caution">
    <text evidence="1">The sequence shown here is derived from an EMBL/GenBank/DDBJ whole genome shotgun (WGS) entry which is preliminary data.</text>
</comment>
<protein>
    <submittedName>
        <fullName evidence="1">Uncharacterized protein</fullName>
    </submittedName>
</protein>
<reference evidence="2" key="1">
    <citation type="journal article" date="2019" name="Int. J. Syst. Evol. Microbiol.">
        <title>The Global Catalogue of Microorganisms (GCM) 10K type strain sequencing project: providing services to taxonomists for standard genome sequencing and annotation.</title>
        <authorList>
            <consortium name="The Broad Institute Genomics Platform"/>
            <consortium name="The Broad Institute Genome Sequencing Center for Infectious Disease"/>
            <person name="Wu L."/>
            <person name="Ma J."/>
        </authorList>
    </citation>
    <scope>NUCLEOTIDE SEQUENCE [LARGE SCALE GENOMIC DNA]</scope>
    <source>
        <strain evidence="2">CCM 7403</strain>
    </source>
</reference>
<organism evidence="1 2">
    <name type="scientific">Nocardioides daphniae</name>
    <dbReference type="NCBI Taxonomy" id="402297"/>
    <lineage>
        <taxon>Bacteria</taxon>
        <taxon>Bacillati</taxon>
        <taxon>Actinomycetota</taxon>
        <taxon>Actinomycetes</taxon>
        <taxon>Propionibacteriales</taxon>
        <taxon>Nocardioidaceae</taxon>
        <taxon>Nocardioides</taxon>
    </lineage>
</organism>
<evidence type="ECO:0000313" key="1">
    <source>
        <dbReference type="EMBL" id="GGD15504.1"/>
    </source>
</evidence>
<proteinExistence type="predicted"/>
<gene>
    <name evidence="1" type="ORF">GCM10007231_13140</name>
</gene>
<dbReference type="Proteomes" id="UP000630594">
    <property type="component" value="Unassembled WGS sequence"/>
</dbReference>
<sequence length="54" mass="6331">MNGWRSRPLPESRYPWREAGLSRATLLDELLRLGYTGSVSKTASDLWRLILERR</sequence>
<dbReference type="EMBL" id="BMCK01000002">
    <property type="protein sequence ID" value="GGD15504.1"/>
    <property type="molecule type" value="Genomic_DNA"/>
</dbReference>
<accession>A0ABQ1Q6W9</accession>
<keyword evidence="2" id="KW-1185">Reference proteome</keyword>